<proteinExistence type="predicted"/>
<evidence type="ECO:0000256" key="1">
    <source>
        <dbReference type="SAM" id="Phobius"/>
    </source>
</evidence>
<dbReference type="Proteomes" id="UP001232063">
    <property type="component" value="Unassembled WGS sequence"/>
</dbReference>
<dbReference type="AlphaFoldDB" id="A0AAE3RAA6"/>
<dbReference type="Pfam" id="PF22352">
    <property type="entry name" value="K319L-like_PKD"/>
    <property type="match status" value="1"/>
</dbReference>
<evidence type="ECO:0000313" key="3">
    <source>
        <dbReference type="Proteomes" id="UP001232063"/>
    </source>
</evidence>
<protein>
    <submittedName>
        <fullName evidence="2">Gliding motility-associated C-terminal domain-containing protein</fullName>
    </submittedName>
</protein>
<feature type="transmembrane region" description="Helical" evidence="1">
    <location>
        <begin position="12"/>
        <end position="33"/>
    </location>
</feature>
<dbReference type="NCBIfam" id="TIGR04131">
    <property type="entry name" value="Bac_Flav_CTERM"/>
    <property type="match status" value="1"/>
</dbReference>
<keyword evidence="1" id="KW-1133">Transmembrane helix</keyword>
<sequence length="339" mass="36627">MPDNKIVPIRRLRYLINIGSFCNFLFFFLVNILTANADNLTVNGIEGVSVAPFAGGAIGVRYRNASNIDISTSTQILWSIDYSIKTGCGGGELRISRASGSPAQLQLSNSLGGFPVGVYTYKIKAKNLVSGETKESSRYTITIKDPTNSAPVLTIPNDVDTTLAAGLTSLSHLELTGTATDVCTDSIISLKWEKLDGPSIQNYDGGSGKLILQNVSVGVYTFKLSATDDGNLTSESTITITIQKRVVSELTWQKAFSPNDDGIDDAWAISNISSNGDLYSVTIVNQQGKVVMDARPPYTNDIVWDGTQSGKPLPEGAYYFIITNKDTREVKRGSILMVR</sequence>
<dbReference type="Gene3D" id="2.60.40.4070">
    <property type="match status" value="1"/>
</dbReference>
<dbReference type="InterPro" id="IPR026341">
    <property type="entry name" value="T9SS_type_B"/>
</dbReference>
<keyword evidence="3" id="KW-1185">Reference proteome</keyword>
<keyword evidence="1" id="KW-0472">Membrane</keyword>
<dbReference type="Gene3D" id="2.60.40.10">
    <property type="entry name" value="Immunoglobulins"/>
    <property type="match status" value="1"/>
</dbReference>
<gene>
    <name evidence="2" type="ORF">QNI22_38175</name>
</gene>
<evidence type="ECO:0000313" key="2">
    <source>
        <dbReference type="EMBL" id="MDJ1506541.1"/>
    </source>
</evidence>
<dbReference type="RefSeq" id="WP_314519534.1">
    <property type="nucleotide sequence ID" value="NZ_JASJOU010000024.1"/>
</dbReference>
<dbReference type="Pfam" id="PF13585">
    <property type="entry name" value="CHU_C"/>
    <property type="match status" value="1"/>
</dbReference>
<dbReference type="InterPro" id="IPR013783">
    <property type="entry name" value="Ig-like_fold"/>
</dbReference>
<name>A0AAE3RAA6_9BACT</name>
<accession>A0AAE3RAA6</accession>
<comment type="caution">
    <text evidence="2">The sequence shown here is derived from an EMBL/GenBank/DDBJ whole genome shotgun (WGS) entry which is preliminary data.</text>
</comment>
<organism evidence="2 3">
    <name type="scientific">Xanthocytophaga agilis</name>
    <dbReference type="NCBI Taxonomy" id="3048010"/>
    <lineage>
        <taxon>Bacteria</taxon>
        <taxon>Pseudomonadati</taxon>
        <taxon>Bacteroidota</taxon>
        <taxon>Cytophagia</taxon>
        <taxon>Cytophagales</taxon>
        <taxon>Rhodocytophagaceae</taxon>
        <taxon>Xanthocytophaga</taxon>
    </lineage>
</organism>
<keyword evidence="1" id="KW-0812">Transmembrane</keyword>
<dbReference type="EMBL" id="JASJOU010000024">
    <property type="protein sequence ID" value="MDJ1506541.1"/>
    <property type="molecule type" value="Genomic_DNA"/>
</dbReference>
<reference evidence="2" key="1">
    <citation type="submission" date="2023-05" db="EMBL/GenBank/DDBJ databases">
        <authorList>
            <person name="Zhang X."/>
        </authorList>
    </citation>
    <scope>NUCLEOTIDE SEQUENCE</scope>
    <source>
        <strain evidence="2">BD1B2-1</strain>
    </source>
</reference>